<name>A0AAJ0BAR3_9PEZI</name>
<dbReference type="PANTHER" id="PTHR41729">
    <property type="entry name" value="GLUTAMYL-TRNA SYNTHETASE"/>
    <property type="match status" value="1"/>
</dbReference>
<evidence type="ECO:0008006" key="3">
    <source>
        <dbReference type="Google" id="ProtNLM"/>
    </source>
</evidence>
<gene>
    <name evidence="1" type="ORF">QBC47DRAFT_414756</name>
</gene>
<dbReference type="Pfam" id="PF13875">
    <property type="entry name" value="DUF4202"/>
    <property type="match status" value="1"/>
</dbReference>
<accession>A0AAJ0BAR3</accession>
<organism evidence="1 2">
    <name type="scientific">Echria macrotheca</name>
    <dbReference type="NCBI Taxonomy" id="438768"/>
    <lineage>
        <taxon>Eukaryota</taxon>
        <taxon>Fungi</taxon>
        <taxon>Dikarya</taxon>
        <taxon>Ascomycota</taxon>
        <taxon>Pezizomycotina</taxon>
        <taxon>Sordariomycetes</taxon>
        <taxon>Sordariomycetidae</taxon>
        <taxon>Sordariales</taxon>
        <taxon>Schizotheciaceae</taxon>
        <taxon>Echria</taxon>
    </lineage>
</organism>
<sequence length="220" mass="24573">MDTPTTTTTTLPALPENYTTALSLIDAAHAQDPRPSSSDDKVPFELDYARKMSRWLAVRCPDASPALQLACRAQHFRRWEIPRSTYPPTRGGYLTWRARLKARAAEEVGSLLEGINPPLGRDVIDKVARLIRKEGLGKGGEEDEGREVQVLEDVACLVFLDDQFEDFERREDVDEDKIVGILRKTWGKMSVQGRALALRLELSERAGALVKRALEEGDAA</sequence>
<reference evidence="1" key="1">
    <citation type="submission" date="2023-06" db="EMBL/GenBank/DDBJ databases">
        <title>Genome-scale phylogeny and comparative genomics of the fungal order Sordariales.</title>
        <authorList>
            <consortium name="Lawrence Berkeley National Laboratory"/>
            <person name="Hensen N."/>
            <person name="Bonometti L."/>
            <person name="Westerberg I."/>
            <person name="Brannstrom I.O."/>
            <person name="Guillou S."/>
            <person name="Cros-Aarteil S."/>
            <person name="Calhoun S."/>
            <person name="Haridas S."/>
            <person name="Kuo A."/>
            <person name="Mondo S."/>
            <person name="Pangilinan J."/>
            <person name="Riley R."/>
            <person name="Labutti K."/>
            <person name="Andreopoulos B."/>
            <person name="Lipzen A."/>
            <person name="Chen C."/>
            <person name="Yanf M."/>
            <person name="Daum C."/>
            <person name="Ng V."/>
            <person name="Clum A."/>
            <person name="Steindorff A."/>
            <person name="Ohm R."/>
            <person name="Martin F."/>
            <person name="Silar P."/>
            <person name="Natvig D."/>
            <person name="Lalanne C."/>
            <person name="Gautier V."/>
            <person name="Ament-Velasquez S.L."/>
            <person name="Kruys A."/>
            <person name="Hutchinson M.I."/>
            <person name="Powell A.J."/>
            <person name="Barry K."/>
            <person name="Miller A.N."/>
            <person name="Grigoriev I.V."/>
            <person name="Debuchy R."/>
            <person name="Gladieux P."/>
            <person name="Thoren M.H."/>
            <person name="Johannesson H."/>
        </authorList>
    </citation>
    <scope>NUCLEOTIDE SEQUENCE</scope>
    <source>
        <strain evidence="1">PSN4</strain>
    </source>
</reference>
<dbReference type="Proteomes" id="UP001239445">
    <property type="component" value="Unassembled WGS sequence"/>
</dbReference>
<dbReference type="PANTHER" id="PTHR41729:SF1">
    <property type="entry name" value="GLUTAMYL-TRNA SYNTHETASE"/>
    <property type="match status" value="1"/>
</dbReference>
<comment type="caution">
    <text evidence="1">The sequence shown here is derived from an EMBL/GenBank/DDBJ whole genome shotgun (WGS) entry which is preliminary data.</text>
</comment>
<dbReference type="InterPro" id="IPR025255">
    <property type="entry name" value="DUF4202"/>
</dbReference>
<keyword evidence="2" id="KW-1185">Reference proteome</keyword>
<proteinExistence type="predicted"/>
<protein>
    <recommendedName>
        <fullName evidence="3">Glutamyl-tRNA synthetase</fullName>
    </recommendedName>
</protein>
<dbReference type="EMBL" id="MU839835">
    <property type="protein sequence ID" value="KAK1754809.1"/>
    <property type="molecule type" value="Genomic_DNA"/>
</dbReference>
<evidence type="ECO:0000313" key="2">
    <source>
        <dbReference type="Proteomes" id="UP001239445"/>
    </source>
</evidence>
<dbReference type="AlphaFoldDB" id="A0AAJ0BAR3"/>
<evidence type="ECO:0000313" key="1">
    <source>
        <dbReference type="EMBL" id="KAK1754809.1"/>
    </source>
</evidence>